<dbReference type="AlphaFoldDB" id="A0A9P5YJS0"/>
<feature type="non-terminal residue" evidence="2">
    <location>
        <position position="1"/>
    </location>
</feature>
<feature type="non-terminal residue" evidence="2">
    <location>
        <position position="272"/>
    </location>
</feature>
<proteinExistence type="predicted"/>
<sequence length="272" mass="31080">YNGKSKKPPKLPWDTPPMLAIQQRADISKTLFGQKYLSVSLDEAHNFRNHGSKHMAALLIDLAAMGRLTGIAHFLTLAAYEEEKEDIRTLRRARKEIPDDYDPLDENDQDPIKLCQVIIAQRMQRQTSGHVLRRTIDSKNWRGKALVPLPPCETIYCYLDLTPRELTIITANGQSLKESVGTANMSMKLFTRGFYIEYRLSVIYARTNPNEPLPYFSSLQDWEKVKSTKLDTAARLCRYLLIRDDLPLPTFSDGTANFPEIPPLREGENPTQ</sequence>
<reference evidence="2" key="1">
    <citation type="submission" date="2020-11" db="EMBL/GenBank/DDBJ databases">
        <authorList>
            <consortium name="DOE Joint Genome Institute"/>
            <person name="Ahrendt S."/>
            <person name="Riley R."/>
            <person name="Andreopoulos W."/>
            <person name="Labutti K."/>
            <person name="Pangilinan J."/>
            <person name="Ruiz-Duenas F.J."/>
            <person name="Barrasa J.M."/>
            <person name="Sanchez-Garcia M."/>
            <person name="Camarero S."/>
            <person name="Miyauchi S."/>
            <person name="Serrano A."/>
            <person name="Linde D."/>
            <person name="Babiker R."/>
            <person name="Drula E."/>
            <person name="Ayuso-Fernandez I."/>
            <person name="Pacheco R."/>
            <person name="Padilla G."/>
            <person name="Ferreira P."/>
            <person name="Barriuso J."/>
            <person name="Kellner H."/>
            <person name="Castanera R."/>
            <person name="Alfaro M."/>
            <person name="Ramirez L."/>
            <person name="Pisabarro A.G."/>
            <person name="Kuo A."/>
            <person name="Tritt A."/>
            <person name="Lipzen A."/>
            <person name="He G."/>
            <person name="Yan M."/>
            <person name="Ng V."/>
            <person name="Cullen D."/>
            <person name="Martin F."/>
            <person name="Rosso M.-N."/>
            <person name="Henrissat B."/>
            <person name="Hibbett D."/>
            <person name="Martinez A.T."/>
            <person name="Grigoriev I.V."/>
        </authorList>
    </citation>
    <scope>NUCLEOTIDE SEQUENCE</scope>
    <source>
        <strain evidence="2">CIRM-BRFM 674</strain>
    </source>
</reference>
<dbReference type="OrthoDB" id="3270319at2759"/>
<evidence type="ECO:0000256" key="1">
    <source>
        <dbReference type="SAM" id="MobiDB-lite"/>
    </source>
</evidence>
<evidence type="ECO:0000313" key="3">
    <source>
        <dbReference type="Proteomes" id="UP000807469"/>
    </source>
</evidence>
<dbReference type="EMBL" id="MU156392">
    <property type="protein sequence ID" value="KAF9470036.1"/>
    <property type="molecule type" value="Genomic_DNA"/>
</dbReference>
<name>A0A9P5YJS0_9AGAR</name>
<organism evidence="2 3">
    <name type="scientific">Pholiota conissans</name>
    <dbReference type="NCBI Taxonomy" id="109636"/>
    <lineage>
        <taxon>Eukaryota</taxon>
        <taxon>Fungi</taxon>
        <taxon>Dikarya</taxon>
        <taxon>Basidiomycota</taxon>
        <taxon>Agaricomycotina</taxon>
        <taxon>Agaricomycetes</taxon>
        <taxon>Agaricomycetidae</taxon>
        <taxon>Agaricales</taxon>
        <taxon>Agaricineae</taxon>
        <taxon>Strophariaceae</taxon>
        <taxon>Pholiota</taxon>
    </lineage>
</organism>
<keyword evidence="3" id="KW-1185">Reference proteome</keyword>
<comment type="caution">
    <text evidence="2">The sequence shown here is derived from an EMBL/GenBank/DDBJ whole genome shotgun (WGS) entry which is preliminary data.</text>
</comment>
<protein>
    <submittedName>
        <fullName evidence="2">Uncharacterized protein</fullName>
    </submittedName>
</protein>
<accession>A0A9P5YJS0</accession>
<evidence type="ECO:0000313" key="2">
    <source>
        <dbReference type="EMBL" id="KAF9470036.1"/>
    </source>
</evidence>
<feature type="compositionally biased region" description="Basic and acidic residues" evidence="1">
    <location>
        <begin position="263"/>
        <end position="272"/>
    </location>
</feature>
<dbReference type="Proteomes" id="UP000807469">
    <property type="component" value="Unassembled WGS sequence"/>
</dbReference>
<feature type="region of interest" description="Disordered" evidence="1">
    <location>
        <begin position="253"/>
        <end position="272"/>
    </location>
</feature>
<gene>
    <name evidence="2" type="ORF">BDN70DRAFT_902436</name>
</gene>